<dbReference type="EMBL" id="AE003849">
    <property type="protein sequence ID" value="AAF83028.1"/>
    <property type="molecule type" value="Genomic_DNA"/>
</dbReference>
<protein>
    <submittedName>
        <fullName evidence="1">Uncharacterized protein</fullName>
    </submittedName>
</protein>
<name>Q9PGT3_XYLFA</name>
<dbReference type="AlphaFoldDB" id="Q9PGT3"/>
<dbReference type="KEGG" id="xfa:XF_0215"/>
<accession>Q9PGT3</accession>
<reference evidence="1 2" key="1">
    <citation type="journal article" date="2000" name="Nature">
        <title>The genome sequence of the plant pathogen Xylella fastidiosa.</title>
        <authorList>
            <person name="Simpson A.J."/>
            <person name="Reinach F.C."/>
            <person name="Arruda P."/>
            <person name="Abreu F.A."/>
            <person name="Acencio M."/>
            <person name="Alvarenga R."/>
            <person name="Alves L.M."/>
            <person name="Araya J.E."/>
            <person name="Baia G.S."/>
            <person name="Baptista C.S."/>
            <person name="Barros M.H."/>
            <person name="Bonaccorsi E.D."/>
            <person name="Bordin S."/>
            <person name="Bove J.M."/>
            <person name="Briones M.R."/>
            <person name="Bueno M.R."/>
            <person name="Camargo A.A."/>
            <person name="Camargo L.E."/>
            <person name="Carraro D.M."/>
            <person name="Carrer H."/>
            <person name="Colauto N.B."/>
            <person name="Colombo C."/>
            <person name="Costa F.F."/>
            <person name="Costa M.C."/>
            <person name="Costa-Neto C.M."/>
            <person name="Coutinho L.L."/>
            <person name="Cristofani M."/>
            <person name="Dias-Neto E."/>
            <person name="Docena C."/>
            <person name="El-Dorry H."/>
            <person name="Facincani A.P."/>
            <person name="Ferreira A.J."/>
            <person name="Ferreira V.C."/>
            <person name="Ferro J.A."/>
            <person name="Fraga J.S."/>
            <person name="Franca S.C."/>
            <person name="Franco M.C."/>
            <person name="Frohme M."/>
            <person name="Furlan L.R."/>
            <person name="Garnier M."/>
            <person name="Goldman G.H."/>
            <person name="Goldman M.H."/>
            <person name="Gomes S.L."/>
            <person name="Gruber A."/>
            <person name="Ho P.L."/>
            <person name="Hoheisel J.D."/>
            <person name="Junqueira M.L."/>
            <person name="Kemper E.L."/>
            <person name="Kitajima J.P."/>
            <person name="Krieger J.E."/>
            <person name="Kuramae E.E."/>
            <person name="Laigret F."/>
            <person name="Lambais M.R."/>
            <person name="Leite L.C."/>
            <person name="Lemos E.G."/>
            <person name="Lemos M.V."/>
            <person name="Lopes S.A."/>
            <person name="Lopes C.R."/>
            <person name="Machado J.A."/>
            <person name="Machado M.A."/>
            <person name="Madeira A.M."/>
            <person name="Madeira H.M."/>
            <person name="Marino C.L."/>
            <person name="Marques M.V."/>
            <person name="Martins E.A."/>
            <person name="Martins E.M."/>
            <person name="Matsukuma A.Y."/>
            <person name="Menck C.F."/>
            <person name="Miracca E.C."/>
            <person name="Miyaki C.Y."/>
            <person name="Monteriro-Vitorello C.B."/>
            <person name="Moon D.H."/>
            <person name="Nagai M.A."/>
            <person name="Nascimento A.L."/>
            <person name="Netto L.E."/>
            <person name="Nhani A.Jr."/>
            <person name="Nobrega F.G."/>
            <person name="Nunes L.R."/>
            <person name="Oliveira M.A."/>
            <person name="de Oliveira M.C."/>
            <person name="de Oliveira R.C."/>
            <person name="Palmieri D.A."/>
            <person name="Paris A."/>
            <person name="Peixoto B.R."/>
            <person name="Pereira G.A."/>
            <person name="Pereira H.A.Jr."/>
            <person name="Pesquero J.B."/>
            <person name="Quaggio R.B."/>
            <person name="Roberto P.G."/>
            <person name="Rodrigues V."/>
            <person name="de M Rosa A.J."/>
            <person name="de Rosa V.E.Jr."/>
            <person name="de Sa R.G."/>
            <person name="Santelli R.V."/>
            <person name="Sawasaki H.E."/>
            <person name="da Silva A.C."/>
            <person name="da Silva A.M."/>
            <person name="da Silva F.R."/>
            <person name="da Silva W.A.Jr."/>
            <person name="da Silveira J.F."/>
            <person name="Silvestri M.L."/>
            <person name="Siqueira W.J."/>
            <person name="de Souza A.A."/>
            <person name="de Souza A.P."/>
            <person name="Terenzi M.F."/>
            <person name="Truffi D."/>
            <person name="Tsai S.M."/>
            <person name="Tsuhako M.H."/>
            <person name="Vallada H."/>
            <person name="Van Sluys M.A."/>
            <person name="Verjovski-Almeida S."/>
            <person name="Vettore A.L."/>
            <person name="Zago M.A."/>
            <person name="Zatz M."/>
            <person name="Meidanis J."/>
            <person name="Setubal J.C."/>
        </authorList>
    </citation>
    <scope>NUCLEOTIDE SEQUENCE [LARGE SCALE GENOMIC DNA]</scope>
    <source>
        <strain evidence="1 2">9a5c</strain>
    </source>
</reference>
<evidence type="ECO:0000313" key="2">
    <source>
        <dbReference type="Proteomes" id="UP000000812"/>
    </source>
</evidence>
<dbReference type="HOGENOM" id="CLU_3013354_0_0_6"/>
<dbReference type="PIR" id="C82833">
    <property type="entry name" value="C82833"/>
</dbReference>
<organism evidence="1 2">
    <name type="scientific">Xylella fastidiosa (strain 9a5c)</name>
    <dbReference type="NCBI Taxonomy" id="160492"/>
    <lineage>
        <taxon>Bacteria</taxon>
        <taxon>Pseudomonadati</taxon>
        <taxon>Pseudomonadota</taxon>
        <taxon>Gammaproteobacteria</taxon>
        <taxon>Lysobacterales</taxon>
        <taxon>Lysobacteraceae</taxon>
        <taxon>Xylella</taxon>
    </lineage>
</organism>
<gene>
    <name evidence="1" type="ordered locus">XF_0215</name>
</gene>
<dbReference type="Proteomes" id="UP000000812">
    <property type="component" value="Chromosome"/>
</dbReference>
<evidence type="ECO:0000313" key="1">
    <source>
        <dbReference type="EMBL" id="AAF83028.1"/>
    </source>
</evidence>
<sequence length="56" mass="6376">MEKTGCPLRIAIRENQGQRDTGYIKPYPTMPDCNPALAIEEKQQSTGWQRLQTTNP</sequence>
<proteinExistence type="predicted"/>